<sequence>MIVHSITDYRLGGKDDENTPFIKTLKRIRSTLSFKLIDPKCLAVIFVLTSLESIPDTEVREVLEDQTRCVKELSEKHLQISDPPVVAVENCPTKCRLVKDRYGWFVLKNGDKHPLTLFSKLTDLCEKNGDVIGKEVISRYFSQRANANEIKKGHSIKGAMVQVNHPPITDIEGLQVPSNDTYNLLDVGRGYDVFRDTCKAPIVQLGRPTSKGPKNVHVPERVVVSEQNKTFSRCLEFSSVKDYVKKRWADLKVNVDIPLNQINLGKISVRAGYSIKNECTNSNKSSERTILIERYVYKLHVDQIEATDDFKRDVEQLPSCFDQSDDVNLAKWDAFLDRYGTHLILEALAGGSCTATVSCKSSEDSKEKMHQILGEIQVCVKKNKFWK</sequence>
<accession>A0A226DN42</accession>
<dbReference type="EMBL" id="LNIX01000016">
    <property type="protein sequence ID" value="OXA46031.1"/>
    <property type="molecule type" value="Genomic_DNA"/>
</dbReference>
<evidence type="ECO:0000313" key="2">
    <source>
        <dbReference type="EMBL" id="OXA46031.1"/>
    </source>
</evidence>
<feature type="domain" description="MACPF" evidence="1">
    <location>
        <begin position="282"/>
        <end position="381"/>
    </location>
</feature>
<proteinExistence type="predicted"/>
<evidence type="ECO:0000259" key="1">
    <source>
        <dbReference type="Pfam" id="PF01823"/>
    </source>
</evidence>
<comment type="caution">
    <text evidence="2">The sequence shown here is derived from an EMBL/GenBank/DDBJ whole genome shotgun (WGS) entry which is preliminary data.</text>
</comment>
<dbReference type="Pfam" id="PF01823">
    <property type="entry name" value="MACPF"/>
    <property type="match status" value="1"/>
</dbReference>
<dbReference type="Proteomes" id="UP000198287">
    <property type="component" value="Unassembled WGS sequence"/>
</dbReference>
<evidence type="ECO:0000313" key="3">
    <source>
        <dbReference type="Proteomes" id="UP000198287"/>
    </source>
</evidence>
<name>A0A226DN42_FOLCA</name>
<reference evidence="2 3" key="1">
    <citation type="submission" date="2015-12" db="EMBL/GenBank/DDBJ databases">
        <title>The genome of Folsomia candida.</title>
        <authorList>
            <person name="Faddeeva A."/>
            <person name="Derks M.F."/>
            <person name="Anvar Y."/>
            <person name="Smit S."/>
            <person name="Van Straalen N."/>
            <person name="Roelofs D."/>
        </authorList>
    </citation>
    <scope>NUCLEOTIDE SEQUENCE [LARGE SCALE GENOMIC DNA]</scope>
    <source>
        <strain evidence="2 3">VU population</strain>
        <tissue evidence="2">Whole body</tissue>
    </source>
</reference>
<dbReference type="InterPro" id="IPR020864">
    <property type="entry name" value="MACPF"/>
</dbReference>
<dbReference type="AlphaFoldDB" id="A0A226DN42"/>
<keyword evidence="3" id="KW-1185">Reference proteome</keyword>
<organism evidence="2 3">
    <name type="scientific">Folsomia candida</name>
    <name type="common">Springtail</name>
    <dbReference type="NCBI Taxonomy" id="158441"/>
    <lineage>
        <taxon>Eukaryota</taxon>
        <taxon>Metazoa</taxon>
        <taxon>Ecdysozoa</taxon>
        <taxon>Arthropoda</taxon>
        <taxon>Hexapoda</taxon>
        <taxon>Collembola</taxon>
        <taxon>Entomobryomorpha</taxon>
        <taxon>Isotomoidea</taxon>
        <taxon>Isotomidae</taxon>
        <taxon>Proisotominae</taxon>
        <taxon>Folsomia</taxon>
    </lineage>
</organism>
<gene>
    <name evidence="2" type="ORF">Fcan01_19081</name>
</gene>
<protein>
    <recommendedName>
        <fullName evidence="1">MACPF domain-containing protein</fullName>
    </recommendedName>
</protein>